<dbReference type="GO" id="GO:0005634">
    <property type="term" value="C:nucleus"/>
    <property type="evidence" value="ECO:0007669"/>
    <property type="project" value="TreeGrafter"/>
</dbReference>
<name>A0A8H7QRD6_9FUNG</name>
<protein>
    <recommendedName>
        <fullName evidence="1">DUF7082 domain-containing protein</fullName>
    </recommendedName>
</protein>
<dbReference type="PANTHER" id="PTHR39463">
    <property type="entry name" value="MEDUSA"/>
    <property type="match status" value="1"/>
</dbReference>
<dbReference type="AlphaFoldDB" id="A0A8H7QRD6"/>
<comment type="caution">
    <text evidence="2">The sequence shown here is derived from an EMBL/GenBank/DDBJ whole genome shotgun (WGS) entry which is preliminary data.</text>
</comment>
<organism evidence="2 3">
    <name type="scientific">Mucor saturninus</name>
    <dbReference type="NCBI Taxonomy" id="64648"/>
    <lineage>
        <taxon>Eukaryota</taxon>
        <taxon>Fungi</taxon>
        <taxon>Fungi incertae sedis</taxon>
        <taxon>Mucoromycota</taxon>
        <taxon>Mucoromycotina</taxon>
        <taxon>Mucoromycetes</taxon>
        <taxon>Mucorales</taxon>
        <taxon>Mucorineae</taxon>
        <taxon>Mucoraceae</taxon>
        <taxon>Mucor</taxon>
    </lineage>
</organism>
<feature type="domain" description="DUF7082" evidence="1">
    <location>
        <begin position="174"/>
        <end position="327"/>
    </location>
</feature>
<dbReference type="Proteomes" id="UP000603453">
    <property type="component" value="Unassembled WGS sequence"/>
</dbReference>
<dbReference type="PANTHER" id="PTHR39463:SF1">
    <property type="entry name" value="MEDUSA"/>
    <property type="match status" value="1"/>
</dbReference>
<gene>
    <name evidence="2" type="ORF">INT47_009738</name>
</gene>
<sequence length="334" mass="38571">MNKDNNCQIPVSPITTTTEMKLTPDHGPEETTVTVVVQAFPSYIPVKLAFNTLLVDTNPIMRNKDHTILMASVPPFSHTNAQTFSVPVSLCFIKNNYVTSCLFVANFIYDTVVRDDSDVMNALYPKSLSVNEQNKSTVVARMEEPGRARRRGPYTPAVSITDYDPYPSLRFRSNLMIVGDTMTMTHDWTQRETQDGRRLVQFVREEEETQAMIRCRFHPATTMESMPTMTTVSCIYWEEKKDYFITSVDCIQLIEFLLKIKFSMEERNRVRRNLEGFRPYTVSKGAAESARFFQKIMGFPKPKPRNIEKDLKVFSWKNLPYALKKIVIKYTMSL</sequence>
<dbReference type="InterPro" id="IPR055509">
    <property type="entry name" value="DUF7082"/>
</dbReference>
<dbReference type="EMBL" id="JAEPRD010000135">
    <property type="protein sequence ID" value="KAG2197022.1"/>
    <property type="molecule type" value="Genomic_DNA"/>
</dbReference>
<evidence type="ECO:0000313" key="3">
    <source>
        <dbReference type="Proteomes" id="UP000603453"/>
    </source>
</evidence>
<dbReference type="OrthoDB" id="1751210at2759"/>
<accession>A0A8H7QRD6</accession>
<evidence type="ECO:0000313" key="2">
    <source>
        <dbReference type="EMBL" id="KAG2197022.1"/>
    </source>
</evidence>
<reference evidence="2" key="1">
    <citation type="submission" date="2020-12" db="EMBL/GenBank/DDBJ databases">
        <title>Metabolic potential, ecology and presence of endohyphal bacteria is reflected in genomic diversity of Mucoromycotina.</title>
        <authorList>
            <person name="Muszewska A."/>
            <person name="Okrasinska A."/>
            <person name="Steczkiewicz K."/>
            <person name="Drgas O."/>
            <person name="Orlowska M."/>
            <person name="Perlinska-Lenart U."/>
            <person name="Aleksandrzak-Piekarczyk T."/>
            <person name="Szatraj K."/>
            <person name="Zielenkiewicz U."/>
            <person name="Pilsyk S."/>
            <person name="Malc E."/>
            <person name="Mieczkowski P."/>
            <person name="Kruszewska J.S."/>
            <person name="Biernat P."/>
            <person name="Pawlowska J."/>
        </authorList>
    </citation>
    <scope>NUCLEOTIDE SEQUENCE</scope>
    <source>
        <strain evidence="2">WA0000017839</strain>
    </source>
</reference>
<keyword evidence="3" id="KW-1185">Reference proteome</keyword>
<dbReference type="Pfam" id="PF23305">
    <property type="entry name" value="DUF7082"/>
    <property type="match status" value="1"/>
</dbReference>
<proteinExistence type="predicted"/>
<evidence type="ECO:0000259" key="1">
    <source>
        <dbReference type="Pfam" id="PF23305"/>
    </source>
</evidence>